<dbReference type="Pfam" id="PF01161">
    <property type="entry name" value="PBP"/>
    <property type="match status" value="1"/>
</dbReference>
<evidence type="ECO:0000313" key="2">
    <source>
        <dbReference type="Proteomes" id="UP000177039"/>
    </source>
</evidence>
<evidence type="ECO:0000313" key="1">
    <source>
        <dbReference type="EMBL" id="OGD98536.1"/>
    </source>
</evidence>
<dbReference type="InterPro" id="IPR008914">
    <property type="entry name" value="PEBP"/>
</dbReference>
<dbReference type="SUPFAM" id="SSF49777">
    <property type="entry name" value="PEBP-like"/>
    <property type="match status" value="1"/>
</dbReference>
<dbReference type="EMBL" id="MFBT01000035">
    <property type="protein sequence ID" value="OGD98536.1"/>
    <property type="molecule type" value="Genomic_DNA"/>
</dbReference>
<accession>A0A1F5H307</accession>
<reference evidence="1 2" key="1">
    <citation type="journal article" date="2016" name="Nat. Commun.">
        <title>Thousands of microbial genomes shed light on interconnected biogeochemical processes in an aquifer system.</title>
        <authorList>
            <person name="Anantharaman K."/>
            <person name="Brown C.T."/>
            <person name="Hug L.A."/>
            <person name="Sharon I."/>
            <person name="Castelle C.J."/>
            <person name="Probst A.J."/>
            <person name="Thomas B.C."/>
            <person name="Singh A."/>
            <person name="Wilkins M.J."/>
            <person name="Karaoz U."/>
            <person name="Brodie E.L."/>
            <person name="Williams K.H."/>
            <person name="Hubbard S.S."/>
            <person name="Banfield J.F."/>
        </authorList>
    </citation>
    <scope>NUCLEOTIDE SEQUENCE [LARGE SCALE GENOMIC DNA]</scope>
</reference>
<dbReference type="PANTHER" id="PTHR30289:SF1">
    <property type="entry name" value="PEBP (PHOSPHATIDYLETHANOLAMINE-BINDING PROTEIN) FAMILY PROTEIN"/>
    <property type="match status" value="1"/>
</dbReference>
<gene>
    <name evidence="1" type="ORF">A3B54_00275</name>
</gene>
<proteinExistence type="predicted"/>
<organism evidence="1 2">
    <name type="scientific">Candidatus Curtissbacteria bacterium RIFCSPLOWO2_01_FULL_42_50</name>
    <dbReference type="NCBI Taxonomy" id="1797730"/>
    <lineage>
        <taxon>Bacteria</taxon>
        <taxon>Candidatus Curtissiibacteriota</taxon>
    </lineage>
</organism>
<dbReference type="InterPro" id="IPR005247">
    <property type="entry name" value="YbhB_YbcL/LppC-like"/>
</dbReference>
<dbReference type="InterPro" id="IPR036610">
    <property type="entry name" value="PEBP-like_sf"/>
</dbReference>
<dbReference type="Gene3D" id="3.90.280.10">
    <property type="entry name" value="PEBP-like"/>
    <property type="match status" value="1"/>
</dbReference>
<comment type="caution">
    <text evidence="1">The sequence shown here is derived from an EMBL/GenBank/DDBJ whole genome shotgun (WGS) entry which is preliminary data.</text>
</comment>
<name>A0A1F5H307_9BACT</name>
<sequence>MKIESPVFAENQKIPAKYTCDGANISPPLKFSDVPKNTQSLALIMDDPDAPAGTWVHWTIWNIDPATREIAEGTVPAGFIEGVTSFGKSGYGGPCPPAGVHRYFFKLWALDAKLDLAGTSTKKDLEKAIEGHILDKSHLVGLYR</sequence>
<dbReference type="Proteomes" id="UP000177039">
    <property type="component" value="Unassembled WGS sequence"/>
</dbReference>
<dbReference type="NCBIfam" id="TIGR00481">
    <property type="entry name" value="YbhB/YbcL family Raf kinase inhibitor-like protein"/>
    <property type="match status" value="1"/>
</dbReference>
<dbReference type="CDD" id="cd00865">
    <property type="entry name" value="PEBP_bact_arch"/>
    <property type="match status" value="1"/>
</dbReference>
<dbReference type="AlphaFoldDB" id="A0A1F5H307"/>
<protein>
    <submittedName>
        <fullName evidence="1">Phosphatidylethanolamine-binding protein</fullName>
    </submittedName>
</protein>
<dbReference type="PANTHER" id="PTHR30289">
    <property type="entry name" value="UNCHARACTERIZED PROTEIN YBCL-RELATED"/>
    <property type="match status" value="1"/>
</dbReference>